<sequence length="71" mass="7731">AHLQQQANNDLPTESTVKLSAMVNKQGALGRTTNRKAAQLGSTTTGINKMPPKTYYDARHQPFPDAVVTIH</sequence>
<protein>
    <submittedName>
        <fullName evidence="2">Uncharacterized protein</fullName>
    </submittedName>
</protein>
<evidence type="ECO:0000313" key="1">
    <source>
        <dbReference type="EMBL" id="CAF4546115.1"/>
    </source>
</evidence>
<gene>
    <name evidence="1" type="ORF">BYL167_LOCUS37907</name>
    <name evidence="2" type="ORF">GIL414_LOCUS51541</name>
</gene>
<proteinExistence type="predicted"/>
<dbReference type="Proteomes" id="UP000681720">
    <property type="component" value="Unassembled WGS sequence"/>
</dbReference>
<feature type="non-terminal residue" evidence="2">
    <location>
        <position position="71"/>
    </location>
</feature>
<evidence type="ECO:0000313" key="2">
    <source>
        <dbReference type="EMBL" id="CAF4895254.1"/>
    </source>
</evidence>
<dbReference type="Proteomes" id="UP000681967">
    <property type="component" value="Unassembled WGS sequence"/>
</dbReference>
<dbReference type="EMBL" id="CAJOBJ010174421">
    <property type="protein sequence ID" value="CAF4895254.1"/>
    <property type="molecule type" value="Genomic_DNA"/>
</dbReference>
<accession>A0A8S3C9T6</accession>
<name>A0A8S3C9T6_9BILA</name>
<organism evidence="2 3">
    <name type="scientific">Rotaria magnacalcarata</name>
    <dbReference type="NCBI Taxonomy" id="392030"/>
    <lineage>
        <taxon>Eukaryota</taxon>
        <taxon>Metazoa</taxon>
        <taxon>Spiralia</taxon>
        <taxon>Gnathifera</taxon>
        <taxon>Rotifera</taxon>
        <taxon>Eurotatoria</taxon>
        <taxon>Bdelloidea</taxon>
        <taxon>Philodinida</taxon>
        <taxon>Philodinidae</taxon>
        <taxon>Rotaria</taxon>
    </lineage>
</organism>
<comment type="caution">
    <text evidence="2">The sequence shown here is derived from an EMBL/GenBank/DDBJ whole genome shotgun (WGS) entry which is preliminary data.</text>
</comment>
<reference evidence="2" key="1">
    <citation type="submission" date="2021-02" db="EMBL/GenBank/DDBJ databases">
        <authorList>
            <person name="Nowell W R."/>
        </authorList>
    </citation>
    <scope>NUCLEOTIDE SEQUENCE</scope>
</reference>
<feature type="non-terminal residue" evidence="2">
    <location>
        <position position="1"/>
    </location>
</feature>
<dbReference type="EMBL" id="CAJOBH010087058">
    <property type="protein sequence ID" value="CAF4546115.1"/>
    <property type="molecule type" value="Genomic_DNA"/>
</dbReference>
<evidence type="ECO:0000313" key="3">
    <source>
        <dbReference type="Proteomes" id="UP000681720"/>
    </source>
</evidence>
<dbReference type="AlphaFoldDB" id="A0A8S3C9T6"/>